<dbReference type="GeneID" id="56083020"/>
<organism evidence="3 4">
    <name type="scientific">Halosimplex pelagicum</name>
    <dbReference type="NCBI Taxonomy" id="869886"/>
    <lineage>
        <taxon>Archaea</taxon>
        <taxon>Methanobacteriati</taxon>
        <taxon>Methanobacteriota</taxon>
        <taxon>Stenosarchaea group</taxon>
        <taxon>Halobacteria</taxon>
        <taxon>Halobacteriales</taxon>
        <taxon>Haloarculaceae</taxon>
        <taxon>Halosimplex</taxon>
    </lineage>
</organism>
<keyword evidence="4" id="KW-1185">Reference proteome</keyword>
<reference evidence="3 4" key="1">
    <citation type="submission" date="2020-07" db="EMBL/GenBank/DDBJ databases">
        <title>Halosimplex litoreum sp. nov. and Halosimplex rubrum sp. nov., isolated from different salt environments.</title>
        <authorList>
            <person name="Cui H."/>
        </authorList>
    </citation>
    <scope>NUCLEOTIDE SEQUENCE [LARGE SCALE GENOMIC DNA]</scope>
    <source>
        <strain evidence="3 4">R2</strain>
    </source>
</reference>
<name>A0A7D5P8N9_9EURY</name>
<evidence type="ECO:0000313" key="3">
    <source>
        <dbReference type="EMBL" id="QLH82021.1"/>
    </source>
</evidence>
<gene>
    <name evidence="3" type="ORF">HZS54_10485</name>
</gene>
<feature type="domain" description="NAD-dependent epimerase/dehydratase" evidence="2">
    <location>
        <begin position="3"/>
        <end position="183"/>
    </location>
</feature>
<proteinExistence type="inferred from homology"/>
<dbReference type="OrthoDB" id="199183at2157"/>
<dbReference type="AlphaFoldDB" id="A0A7D5P8N9"/>
<protein>
    <submittedName>
        <fullName evidence="3">NAD(P)-dependent oxidoreductase</fullName>
    </submittedName>
</protein>
<dbReference type="KEGG" id="hpel:HZS54_10485"/>
<dbReference type="EMBL" id="CP058909">
    <property type="protein sequence ID" value="QLH82021.1"/>
    <property type="molecule type" value="Genomic_DNA"/>
</dbReference>
<dbReference type="InterPro" id="IPR036291">
    <property type="entry name" value="NAD(P)-bd_dom_sf"/>
</dbReference>
<dbReference type="Gene3D" id="3.40.50.720">
    <property type="entry name" value="NAD(P)-binding Rossmann-like Domain"/>
    <property type="match status" value="1"/>
</dbReference>
<dbReference type="Proteomes" id="UP000509346">
    <property type="component" value="Chromosome"/>
</dbReference>
<evidence type="ECO:0000259" key="2">
    <source>
        <dbReference type="Pfam" id="PF01370"/>
    </source>
</evidence>
<dbReference type="RefSeq" id="WP_179922489.1">
    <property type="nucleotide sequence ID" value="NZ_CP058909.1"/>
</dbReference>
<dbReference type="SUPFAM" id="SSF51735">
    <property type="entry name" value="NAD(P)-binding Rossmann-fold domains"/>
    <property type="match status" value="1"/>
</dbReference>
<dbReference type="InterPro" id="IPR001509">
    <property type="entry name" value="Epimerase_deHydtase"/>
</dbReference>
<evidence type="ECO:0000313" key="4">
    <source>
        <dbReference type="Proteomes" id="UP000509346"/>
    </source>
</evidence>
<sequence>MNVLATGVYGRCGTAIIEHLHDEYDFTYLNRSDRPDDHPWGGYDTHVADVTDYEAMRPAFDGQDAVVHLAAFPYTYGSWEDVNEPNLDGMYNALEAAREAEVETFVYGSTNHVMGMYELDNTPEIYYGDADVMIDHTDPVRPDSIYGATKSFGEDLGRYYVEQHEYPKRFYAIRICSVRMPEWDHPYGDAERMVQEGEFESGSGKDQQIERGSEEYKQEVARMKSMWQSRRDFAHQVDCCLQDDSVEYGIFSGVSDNDQRWYDIEHARETIGYDPQDNGEEWDAPPE</sequence>
<comment type="similarity">
    <text evidence="1">Belongs to the NAD(P)-dependent epimerase/dehydratase family.</text>
</comment>
<evidence type="ECO:0000256" key="1">
    <source>
        <dbReference type="ARBA" id="ARBA00007637"/>
    </source>
</evidence>
<dbReference type="PANTHER" id="PTHR43000">
    <property type="entry name" value="DTDP-D-GLUCOSE 4,6-DEHYDRATASE-RELATED"/>
    <property type="match status" value="1"/>
</dbReference>
<accession>A0A7D5P8N9</accession>
<dbReference type="Pfam" id="PF01370">
    <property type="entry name" value="Epimerase"/>
    <property type="match status" value="1"/>
</dbReference>